<evidence type="ECO:0000313" key="16">
    <source>
        <dbReference type="Proteomes" id="UP000035268"/>
    </source>
</evidence>
<comment type="similarity">
    <text evidence="3 10 13">Belongs to the IPP transferase family.</text>
</comment>
<dbReference type="Pfam" id="PF01715">
    <property type="entry name" value="IPPT"/>
    <property type="match status" value="1"/>
</dbReference>
<comment type="subunit">
    <text evidence="10">Monomer.</text>
</comment>
<proteinExistence type="inferred from homology"/>
<comment type="caution">
    <text evidence="10">Lacks conserved residue(s) required for the propagation of feature annotation.</text>
</comment>
<dbReference type="GO" id="GO:0006400">
    <property type="term" value="P:tRNA modification"/>
    <property type="evidence" value="ECO:0007669"/>
    <property type="project" value="TreeGrafter"/>
</dbReference>
<comment type="catalytic activity">
    <reaction evidence="9 10 11">
        <text>adenosine(37) in tRNA + dimethylallyl diphosphate = N(6)-dimethylallyladenosine(37) in tRNA + diphosphate</text>
        <dbReference type="Rhea" id="RHEA:26482"/>
        <dbReference type="Rhea" id="RHEA-COMP:10162"/>
        <dbReference type="Rhea" id="RHEA-COMP:10375"/>
        <dbReference type="ChEBI" id="CHEBI:33019"/>
        <dbReference type="ChEBI" id="CHEBI:57623"/>
        <dbReference type="ChEBI" id="CHEBI:74411"/>
        <dbReference type="ChEBI" id="CHEBI:74415"/>
        <dbReference type="EC" id="2.5.1.75"/>
    </reaction>
</comment>
<keyword evidence="5 10" id="KW-0819">tRNA processing</keyword>
<feature type="region of interest" description="Disordered" evidence="14">
    <location>
        <begin position="1"/>
        <end position="38"/>
    </location>
</feature>
<dbReference type="InterPro" id="IPR039657">
    <property type="entry name" value="Dimethylallyltransferase"/>
</dbReference>
<evidence type="ECO:0000256" key="8">
    <source>
        <dbReference type="ARBA" id="ARBA00022842"/>
    </source>
</evidence>
<organism evidence="15 16">
    <name type="scientific">Kiritimatiella glycovorans</name>
    <dbReference type="NCBI Taxonomy" id="1307763"/>
    <lineage>
        <taxon>Bacteria</taxon>
        <taxon>Pseudomonadati</taxon>
        <taxon>Kiritimatiellota</taxon>
        <taxon>Kiritimatiellia</taxon>
        <taxon>Kiritimatiellales</taxon>
        <taxon>Kiritimatiellaceae</taxon>
        <taxon>Kiritimatiella</taxon>
    </lineage>
</organism>
<evidence type="ECO:0000256" key="9">
    <source>
        <dbReference type="ARBA" id="ARBA00049563"/>
    </source>
</evidence>
<comment type="cofactor">
    <cofactor evidence="1 10">
        <name>Mg(2+)</name>
        <dbReference type="ChEBI" id="CHEBI:18420"/>
    </cofactor>
</comment>
<dbReference type="OrthoDB" id="9776390at2"/>
<evidence type="ECO:0000256" key="13">
    <source>
        <dbReference type="RuleBase" id="RU003785"/>
    </source>
</evidence>
<evidence type="ECO:0000313" key="15">
    <source>
        <dbReference type="EMBL" id="AKJ64129.1"/>
    </source>
</evidence>
<dbReference type="EMBL" id="CP010904">
    <property type="protein sequence ID" value="AKJ64129.1"/>
    <property type="molecule type" value="Genomic_DNA"/>
</dbReference>
<dbReference type="InterPro" id="IPR018022">
    <property type="entry name" value="IPT"/>
</dbReference>
<dbReference type="GO" id="GO:0052381">
    <property type="term" value="F:tRNA dimethylallyltransferase activity"/>
    <property type="evidence" value="ECO:0007669"/>
    <property type="project" value="UniProtKB-UniRule"/>
</dbReference>
<evidence type="ECO:0000256" key="14">
    <source>
        <dbReference type="SAM" id="MobiDB-lite"/>
    </source>
</evidence>
<keyword evidence="16" id="KW-1185">Reference proteome</keyword>
<evidence type="ECO:0000256" key="2">
    <source>
        <dbReference type="ARBA" id="ARBA00003213"/>
    </source>
</evidence>
<feature type="binding site" evidence="10">
    <location>
        <begin position="38"/>
        <end position="45"/>
    </location>
    <ligand>
        <name>ATP</name>
        <dbReference type="ChEBI" id="CHEBI:30616"/>
    </ligand>
</feature>
<feature type="site" description="Interaction with substrate tRNA" evidence="10">
    <location>
        <position position="151"/>
    </location>
</feature>
<evidence type="ECO:0000256" key="1">
    <source>
        <dbReference type="ARBA" id="ARBA00001946"/>
    </source>
</evidence>
<dbReference type="HAMAP" id="MF_00185">
    <property type="entry name" value="IPP_trans"/>
    <property type="match status" value="1"/>
</dbReference>
<gene>
    <name evidence="10 15" type="primary">miaA</name>
    <name evidence="15" type="ORF">L21SP4_00866</name>
</gene>
<dbReference type="KEGG" id="vbl:L21SP4_00866"/>
<protein>
    <recommendedName>
        <fullName evidence="10">tRNA dimethylallyltransferase</fullName>
        <ecNumber evidence="10">2.5.1.75</ecNumber>
    </recommendedName>
    <alternativeName>
        <fullName evidence="10">Dimethylallyl diphosphate:tRNA dimethylallyltransferase</fullName>
        <shortName evidence="10">DMAPP:tRNA dimethylallyltransferase</shortName>
        <shortName evidence="10">DMATase</shortName>
    </alternativeName>
    <alternativeName>
        <fullName evidence="10">Isopentenyl-diphosphate:tRNA isopentenyltransferase</fullName>
        <shortName evidence="10">IPP transferase</shortName>
        <shortName evidence="10">IPPT</shortName>
        <shortName evidence="10">IPTase</shortName>
    </alternativeName>
</protein>
<dbReference type="Proteomes" id="UP000035268">
    <property type="component" value="Chromosome"/>
</dbReference>
<evidence type="ECO:0000256" key="5">
    <source>
        <dbReference type="ARBA" id="ARBA00022694"/>
    </source>
</evidence>
<evidence type="ECO:0000256" key="4">
    <source>
        <dbReference type="ARBA" id="ARBA00022679"/>
    </source>
</evidence>
<dbReference type="PANTHER" id="PTHR11088:SF60">
    <property type="entry name" value="TRNA DIMETHYLALLYLTRANSFERASE"/>
    <property type="match status" value="1"/>
</dbReference>
<evidence type="ECO:0000256" key="10">
    <source>
        <dbReference type="HAMAP-Rule" id="MF_00185"/>
    </source>
</evidence>
<name>A0A0G3EIY1_9BACT</name>
<comment type="function">
    <text evidence="2 10 12">Catalyzes the transfer of a dimethylallyl group onto the adenine at position 37 in tRNAs that read codons beginning with uridine, leading to the formation of N6-(dimethylallyl)adenosine (i(6)A).</text>
</comment>
<dbReference type="Gene3D" id="3.40.50.300">
    <property type="entry name" value="P-loop containing nucleotide triphosphate hydrolases"/>
    <property type="match status" value="1"/>
</dbReference>
<evidence type="ECO:0000256" key="12">
    <source>
        <dbReference type="RuleBase" id="RU003784"/>
    </source>
</evidence>
<evidence type="ECO:0000256" key="3">
    <source>
        <dbReference type="ARBA" id="ARBA00005842"/>
    </source>
</evidence>
<dbReference type="PATRIC" id="fig|1609981.3.peg.903"/>
<feature type="binding site" evidence="10">
    <location>
        <begin position="40"/>
        <end position="45"/>
    </location>
    <ligand>
        <name>substrate</name>
    </ligand>
</feature>
<keyword evidence="6 10" id="KW-0547">Nucleotide-binding</keyword>
<dbReference type="InterPro" id="IPR027417">
    <property type="entry name" value="P-loop_NTPase"/>
</dbReference>
<dbReference type="Gene3D" id="1.10.20.140">
    <property type="match status" value="1"/>
</dbReference>
<keyword evidence="8 10" id="KW-0460">Magnesium</keyword>
<reference evidence="16" key="1">
    <citation type="submission" date="2015-02" db="EMBL/GenBank/DDBJ databases">
        <title>Description and complete genome sequence of the first cultured representative of the subdivision 5 of the Verrucomicrobia phylum.</title>
        <authorList>
            <person name="Spring S."/>
            <person name="Bunk B."/>
            <person name="Sproer C."/>
            <person name="Klenk H.-P."/>
        </authorList>
    </citation>
    <scope>NUCLEOTIDE SEQUENCE [LARGE SCALE GENOMIC DNA]</scope>
    <source>
        <strain evidence="16">L21-Fru-AB</strain>
    </source>
</reference>
<dbReference type="AlphaFoldDB" id="A0A0G3EIY1"/>
<dbReference type="PANTHER" id="PTHR11088">
    <property type="entry name" value="TRNA DIMETHYLALLYLTRANSFERASE"/>
    <property type="match status" value="1"/>
</dbReference>
<dbReference type="SUPFAM" id="SSF52540">
    <property type="entry name" value="P-loop containing nucleoside triphosphate hydrolases"/>
    <property type="match status" value="1"/>
</dbReference>
<accession>A0A0G3EIY1</accession>
<dbReference type="RefSeq" id="WP_052881493.1">
    <property type="nucleotide sequence ID" value="NZ_CP010904.1"/>
</dbReference>
<evidence type="ECO:0000256" key="7">
    <source>
        <dbReference type="ARBA" id="ARBA00022840"/>
    </source>
</evidence>
<dbReference type="GO" id="GO:0005524">
    <property type="term" value="F:ATP binding"/>
    <property type="evidence" value="ECO:0007669"/>
    <property type="project" value="UniProtKB-UniRule"/>
</dbReference>
<sequence>MRRRSQIPRDERERTGGAEGNAGTSPEEERPPVSVLVGPTAAGKSATAHRIACRRNAVVVSADAMNVYRGMDIGTAKPDQSERGEVTYLGVDLVDPSESFSVGDYLRRVAPGVRAAVEAGREIIVAGGTGLYVRCLLEGLSDAPAADEAFRRWADRQDAPALRRELERLDPDALAALADPENPRRLVRAIECARAGHTKRTWARLPPGPPVAGLTMDRAVLHERIAGRIETMYAQGLLEEARRLRQGPLSSTAREAIGYREAFDVLDGACSLREAAERTRIRTRRLARRQMTWFRHQLRVEWVDMGDGPDPGVAEEGVQKIWEQYGRNRLRI</sequence>
<keyword evidence="4 10" id="KW-0808">Transferase</keyword>
<evidence type="ECO:0000256" key="11">
    <source>
        <dbReference type="RuleBase" id="RU003783"/>
    </source>
</evidence>
<dbReference type="NCBIfam" id="TIGR00174">
    <property type="entry name" value="miaA"/>
    <property type="match status" value="1"/>
</dbReference>
<keyword evidence="7 10" id="KW-0067">ATP-binding</keyword>
<evidence type="ECO:0000256" key="6">
    <source>
        <dbReference type="ARBA" id="ARBA00022741"/>
    </source>
</evidence>
<feature type="compositionally biased region" description="Basic and acidic residues" evidence="14">
    <location>
        <begin position="7"/>
        <end position="16"/>
    </location>
</feature>
<dbReference type="EC" id="2.5.1.75" evidence="10"/>
<reference evidence="15 16" key="2">
    <citation type="journal article" date="2016" name="ISME J.">
        <title>Characterization of the first cultured representative of Verrucomicrobia subdivision 5 indicates the proposal of a novel phylum.</title>
        <authorList>
            <person name="Spring S."/>
            <person name="Bunk B."/>
            <person name="Sproer C."/>
            <person name="Schumann P."/>
            <person name="Rohde M."/>
            <person name="Tindall B.J."/>
            <person name="Klenk H.P."/>
        </authorList>
    </citation>
    <scope>NUCLEOTIDE SEQUENCE [LARGE SCALE GENOMIC DNA]</scope>
    <source>
        <strain evidence="15 16">L21-Fru-AB</strain>
    </source>
</reference>
<dbReference type="STRING" id="1307763.L21SP4_00866"/>
<feature type="site" description="Interaction with substrate tRNA" evidence="10">
    <location>
        <position position="129"/>
    </location>
</feature>